<keyword evidence="2" id="KW-0519">Myristate</keyword>
<feature type="domain" description="EF-hand" evidence="7">
    <location>
        <begin position="92"/>
        <end position="127"/>
    </location>
</feature>
<dbReference type="GO" id="GO:0005509">
    <property type="term" value="F:calcium ion binding"/>
    <property type="evidence" value="ECO:0007669"/>
    <property type="project" value="InterPro"/>
</dbReference>
<dbReference type="CDD" id="cd00051">
    <property type="entry name" value="EFh"/>
    <property type="match status" value="3"/>
</dbReference>
<evidence type="ECO:0000256" key="2">
    <source>
        <dbReference type="ARBA" id="ARBA00022707"/>
    </source>
</evidence>
<dbReference type="InterPro" id="IPR028846">
    <property type="entry name" value="Recoverin"/>
</dbReference>
<keyword evidence="5" id="KW-0106">Calcium</keyword>
<keyword evidence="6" id="KW-0449">Lipoprotein</keyword>
<dbReference type="Pfam" id="PF13202">
    <property type="entry name" value="EF-hand_5"/>
    <property type="match status" value="2"/>
</dbReference>
<dbReference type="Proteomes" id="UP000265427">
    <property type="component" value="Unassembled WGS sequence"/>
</dbReference>
<dbReference type="SMART" id="SM00054">
    <property type="entry name" value="EFh"/>
    <property type="match status" value="6"/>
</dbReference>
<accession>A0A396ZWB3</accession>
<dbReference type="PROSITE" id="PS50222">
    <property type="entry name" value="EF_HAND_2"/>
    <property type="match status" value="6"/>
</dbReference>
<proteinExistence type="inferred from homology"/>
<evidence type="ECO:0000313" key="8">
    <source>
        <dbReference type="EMBL" id="RHX99541.1"/>
    </source>
</evidence>
<dbReference type="InterPro" id="IPR018247">
    <property type="entry name" value="EF_Hand_1_Ca_BS"/>
</dbReference>
<evidence type="ECO:0000256" key="5">
    <source>
        <dbReference type="ARBA" id="ARBA00022837"/>
    </source>
</evidence>
<evidence type="ECO:0000313" key="9">
    <source>
        <dbReference type="Proteomes" id="UP000265427"/>
    </source>
</evidence>
<feature type="domain" description="EF-hand" evidence="7">
    <location>
        <begin position="225"/>
        <end position="260"/>
    </location>
</feature>
<dbReference type="PANTHER" id="PTHR23055:SF178">
    <property type="entry name" value="NEUROCALCIN HOMOLOG"/>
    <property type="match status" value="1"/>
</dbReference>
<feature type="non-terminal residue" evidence="8">
    <location>
        <position position="406"/>
    </location>
</feature>
<dbReference type="Pfam" id="PF13499">
    <property type="entry name" value="EF-hand_7"/>
    <property type="match status" value="2"/>
</dbReference>
<name>A0A396ZWB3_APHAT</name>
<dbReference type="InterPro" id="IPR002048">
    <property type="entry name" value="EF_hand_dom"/>
</dbReference>
<feature type="domain" description="EF-hand" evidence="7">
    <location>
        <begin position="261"/>
        <end position="296"/>
    </location>
</feature>
<dbReference type="InterPro" id="IPR011992">
    <property type="entry name" value="EF-hand-dom_pair"/>
</dbReference>
<keyword evidence="4" id="KW-0677">Repeat</keyword>
<comment type="caution">
    <text evidence="8">The sequence shown here is derived from an EMBL/GenBank/DDBJ whole genome shotgun (WGS) entry which is preliminary data.</text>
</comment>
<dbReference type="PROSITE" id="PS00018">
    <property type="entry name" value="EF_HAND_1"/>
    <property type="match status" value="5"/>
</dbReference>
<comment type="similarity">
    <text evidence="1">Belongs to the recoverin family.</text>
</comment>
<feature type="non-terminal residue" evidence="8">
    <location>
        <position position="1"/>
    </location>
</feature>
<keyword evidence="3" id="KW-0479">Metal-binding</keyword>
<organism evidence="8 9">
    <name type="scientific">Aphanomyces astaci</name>
    <name type="common">Crayfish plague agent</name>
    <dbReference type="NCBI Taxonomy" id="112090"/>
    <lineage>
        <taxon>Eukaryota</taxon>
        <taxon>Sar</taxon>
        <taxon>Stramenopiles</taxon>
        <taxon>Oomycota</taxon>
        <taxon>Saprolegniomycetes</taxon>
        <taxon>Saprolegniales</taxon>
        <taxon>Verrucalvaceae</taxon>
        <taxon>Aphanomyces</taxon>
    </lineage>
</organism>
<dbReference type="AlphaFoldDB" id="A0A396ZWB3"/>
<evidence type="ECO:0000256" key="1">
    <source>
        <dbReference type="ARBA" id="ARBA00006049"/>
    </source>
</evidence>
<evidence type="ECO:0000256" key="3">
    <source>
        <dbReference type="ARBA" id="ARBA00022723"/>
    </source>
</evidence>
<feature type="domain" description="EF-hand" evidence="7">
    <location>
        <begin position="55"/>
        <end position="90"/>
    </location>
</feature>
<dbReference type="EMBL" id="QUSZ01009091">
    <property type="protein sequence ID" value="RHX99541.1"/>
    <property type="molecule type" value="Genomic_DNA"/>
</dbReference>
<feature type="domain" description="EF-hand" evidence="7">
    <location>
        <begin position="143"/>
        <end position="178"/>
    </location>
</feature>
<dbReference type="SUPFAM" id="SSF47473">
    <property type="entry name" value="EF-hand"/>
    <property type="match status" value="2"/>
</dbReference>
<dbReference type="PANTHER" id="PTHR23055">
    <property type="entry name" value="CALCIUM BINDING PROTEINS"/>
    <property type="match status" value="1"/>
</dbReference>
<reference evidence="8 9" key="1">
    <citation type="submission" date="2018-08" db="EMBL/GenBank/DDBJ databases">
        <title>Aphanomyces genome sequencing and annotation.</title>
        <authorList>
            <person name="Minardi D."/>
            <person name="Oidtmann B."/>
            <person name="Van Der Giezen M."/>
            <person name="Studholme D.J."/>
        </authorList>
    </citation>
    <scope>NUCLEOTIDE SEQUENCE [LARGE SCALE GENOMIC DNA]</scope>
    <source>
        <strain evidence="8 9">Kv</strain>
    </source>
</reference>
<protein>
    <recommendedName>
        <fullName evidence="7">EF-hand domain-containing protein</fullName>
    </recommendedName>
</protein>
<gene>
    <name evidence="8" type="ORF">DYB36_013735</name>
</gene>
<evidence type="ECO:0000256" key="6">
    <source>
        <dbReference type="ARBA" id="ARBA00023288"/>
    </source>
</evidence>
<feature type="domain" description="EF-hand" evidence="7">
    <location>
        <begin position="313"/>
        <end position="348"/>
    </location>
</feature>
<evidence type="ECO:0000259" key="7">
    <source>
        <dbReference type="PROSITE" id="PS50222"/>
    </source>
</evidence>
<evidence type="ECO:0000256" key="4">
    <source>
        <dbReference type="ARBA" id="ARBA00022737"/>
    </source>
</evidence>
<sequence length="406" mass="44681">VKWTLSAVRDLTGLGDYAVDEMLLWFPNSMSVTEADFLATMQRILQRQRKPVTVQTSALLRTLFGLFDADQNGVLNALELKTGLSVLCHPDPYGNSVRASFNLMDSNGDGHISLPEMTLYLRCVFRVLHGVTNAHVPVAPDVLAALTAQNMFDEADLNHDGMISFDEYTAAAPPTTALPTPPPLFPGHIRLAHQHQLPSKGPIARCSNSTALERVGVLTNLSWRHPLDVVDQLFRAFDGDGDGVVDFCELSSGLSLLCAGSQEEKIHAAFTLYDVNKDSFISHPELVSYLTAVFRVMYAFGSDLPLLPPPMELADATAADAFARFDSNHDGQLSLAEFTAWYQTTPTPNLSTHPFDLACLRDVRRVTRLGQYAVADIFSFFQASATDGAKNHLTKAQFFRCFNKLL</sequence>
<dbReference type="Gene3D" id="1.10.238.10">
    <property type="entry name" value="EF-hand"/>
    <property type="match status" value="2"/>
</dbReference>